<dbReference type="SUPFAM" id="SSF54285">
    <property type="entry name" value="MoaD/ThiS"/>
    <property type="match status" value="1"/>
</dbReference>
<comment type="similarity">
    <text evidence="2">Belongs to the MoaD family.</text>
</comment>
<comment type="caution">
    <text evidence="4">The sequence shown here is derived from an EMBL/GenBank/DDBJ whole genome shotgun (WGS) entry which is preliminary data.</text>
</comment>
<dbReference type="AlphaFoldDB" id="A0A4S4AV22"/>
<evidence type="ECO:0000256" key="2">
    <source>
        <dbReference type="ARBA" id="ARBA00024200"/>
    </source>
</evidence>
<evidence type="ECO:0000313" key="4">
    <source>
        <dbReference type="EMBL" id="THF63390.1"/>
    </source>
</evidence>
<evidence type="ECO:0000256" key="3">
    <source>
        <dbReference type="ARBA" id="ARBA00024247"/>
    </source>
</evidence>
<dbReference type="CDD" id="cd00754">
    <property type="entry name" value="Ubl_MoaD"/>
    <property type="match status" value="1"/>
</dbReference>
<dbReference type="PANTHER" id="PTHR33359:SF1">
    <property type="entry name" value="MOLYBDOPTERIN SYNTHASE SULFUR CARRIER SUBUNIT"/>
    <property type="match status" value="1"/>
</dbReference>
<dbReference type="Proteomes" id="UP000307956">
    <property type="component" value="Unassembled WGS sequence"/>
</dbReference>
<accession>A0A4S4AV22</accession>
<dbReference type="GO" id="GO:0006777">
    <property type="term" value="P:Mo-molybdopterin cofactor biosynthetic process"/>
    <property type="evidence" value="ECO:0007669"/>
    <property type="project" value="InterPro"/>
</dbReference>
<name>A0A4S4AV22_9RHOO</name>
<proteinExistence type="inferred from homology"/>
<dbReference type="Gene3D" id="3.10.20.30">
    <property type="match status" value="1"/>
</dbReference>
<dbReference type="InterPro" id="IPR044672">
    <property type="entry name" value="MOCS2A"/>
</dbReference>
<evidence type="ECO:0000256" key="1">
    <source>
        <dbReference type="ARBA" id="ARBA00022741"/>
    </source>
</evidence>
<dbReference type="RefSeq" id="WP_136383841.1">
    <property type="nucleotide sequence ID" value="NZ_SSOD01000003.1"/>
</dbReference>
<dbReference type="GO" id="GO:1990133">
    <property type="term" value="C:molybdopterin adenylyltransferase complex"/>
    <property type="evidence" value="ECO:0007669"/>
    <property type="project" value="TreeGrafter"/>
</dbReference>
<dbReference type="NCBIfam" id="TIGR01682">
    <property type="entry name" value="moaD"/>
    <property type="match status" value="1"/>
</dbReference>
<sequence>MKELNILYFASLREAVGRPGERLPLPEGVTTLGALREHLAARGEGWSALGAGRNVRAAVNQRMAGFDAPLAEGDEVAFFPPVTGG</sequence>
<dbReference type="Pfam" id="PF02597">
    <property type="entry name" value="ThiS"/>
    <property type="match status" value="1"/>
</dbReference>
<protein>
    <recommendedName>
        <fullName evidence="3">Molybdopterin synthase sulfur carrier subunit</fullName>
    </recommendedName>
</protein>
<evidence type="ECO:0000313" key="5">
    <source>
        <dbReference type="Proteomes" id="UP000307956"/>
    </source>
</evidence>
<dbReference type="OrthoDB" id="9801945at2"/>
<dbReference type="InterPro" id="IPR012675">
    <property type="entry name" value="Beta-grasp_dom_sf"/>
</dbReference>
<dbReference type="EMBL" id="SSOD01000003">
    <property type="protein sequence ID" value="THF63390.1"/>
    <property type="molecule type" value="Genomic_DNA"/>
</dbReference>
<dbReference type="InterPro" id="IPR003749">
    <property type="entry name" value="ThiS/MoaD-like"/>
</dbReference>
<dbReference type="GO" id="GO:0000166">
    <property type="term" value="F:nucleotide binding"/>
    <property type="evidence" value="ECO:0007669"/>
    <property type="project" value="UniProtKB-KW"/>
</dbReference>
<gene>
    <name evidence="4" type="primary">moaD</name>
    <name evidence="4" type="ORF">E6O51_04840</name>
</gene>
<keyword evidence="1" id="KW-0547">Nucleotide-binding</keyword>
<dbReference type="InterPro" id="IPR016155">
    <property type="entry name" value="Mopterin_synth/thiamin_S_b"/>
</dbReference>
<organism evidence="4 5">
    <name type="scientific">Pseudothauera rhizosphaerae</name>
    <dbReference type="NCBI Taxonomy" id="2565932"/>
    <lineage>
        <taxon>Bacteria</taxon>
        <taxon>Pseudomonadati</taxon>
        <taxon>Pseudomonadota</taxon>
        <taxon>Betaproteobacteria</taxon>
        <taxon>Rhodocyclales</taxon>
        <taxon>Zoogloeaceae</taxon>
        <taxon>Pseudothauera</taxon>
    </lineage>
</organism>
<dbReference type="UniPathway" id="UPA00344"/>
<keyword evidence="5" id="KW-1185">Reference proteome</keyword>
<reference evidence="4 5" key="1">
    <citation type="submission" date="2019-04" db="EMBL/GenBank/DDBJ databases">
        <title>Azoarcus rhizosphaerae sp. nov. isolated from rhizosphere of Ficus religiosa.</title>
        <authorList>
            <person name="Lin S.-Y."/>
            <person name="Hameed A."/>
            <person name="Hsu Y.-H."/>
            <person name="Young C.-C."/>
        </authorList>
    </citation>
    <scope>NUCLEOTIDE SEQUENCE [LARGE SCALE GENOMIC DNA]</scope>
    <source>
        <strain evidence="4 5">CC-YHH848</strain>
    </source>
</reference>
<dbReference type="PANTHER" id="PTHR33359">
    <property type="entry name" value="MOLYBDOPTERIN SYNTHASE SULFUR CARRIER SUBUNIT"/>
    <property type="match status" value="1"/>
</dbReference>